<dbReference type="KEGG" id="sgrg:L0C25_05575"/>
<name>A0AA46TK09_9ACTN</name>
<evidence type="ECO:0000313" key="3">
    <source>
        <dbReference type="Proteomes" id="UP001164390"/>
    </source>
</evidence>
<dbReference type="RefSeq" id="WP_271635450.1">
    <property type="nucleotide sequence ID" value="NZ_CP094970.1"/>
</dbReference>
<proteinExistence type="predicted"/>
<keyword evidence="3" id="KW-1185">Reference proteome</keyword>
<gene>
    <name evidence="2" type="ORF">L0C25_05575</name>
</gene>
<organism evidence="2 3">
    <name type="scientific">Solicola gregarius</name>
    <dbReference type="NCBI Taxonomy" id="2908642"/>
    <lineage>
        <taxon>Bacteria</taxon>
        <taxon>Bacillati</taxon>
        <taxon>Actinomycetota</taxon>
        <taxon>Actinomycetes</taxon>
        <taxon>Propionibacteriales</taxon>
        <taxon>Nocardioidaceae</taxon>
        <taxon>Solicola</taxon>
    </lineage>
</organism>
<keyword evidence="1" id="KW-1133">Transmembrane helix</keyword>
<dbReference type="AlphaFoldDB" id="A0AA46TK09"/>
<evidence type="ECO:0000313" key="2">
    <source>
        <dbReference type="EMBL" id="UYM06543.1"/>
    </source>
</evidence>
<evidence type="ECO:0000256" key="1">
    <source>
        <dbReference type="SAM" id="Phobius"/>
    </source>
</evidence>
<dbReference type="EMBL" id="CP094970">
    <property type="protein sequence ID" value="UYM06543.1"/>
    <property type="molecule type" value="Genomic_DNA"/>
</dbReference>
<accession>A0AA46TK09</accession>
<keyword evidence="1" id="KW-0812">Transmembrane</keyword>
<feature type="transmembrane region" description="Helical" evidence="1">
    <location>
        <begin position="219"/>
        <end position="235"/>
    </location>
</feature>
<sequence length="269" mass="29439">MTYRSKTVVFYVAVFALFALIVGKQLSTILPAGVASQIGHNSESLCFALLVCAMIQFLRPARLSAAQRWGVSAAIAVGCIAVGWLLVLSDLPSNVATLNEPIIAAGVLALYLQLERPLRWPSAYAAAVLAFIVVLFDTELVLNQAESLVLILLAPIGLDVMDRMVLAGRAYDVPIRRHLWCAALVVFALAMMALAPWAREDLSGALRLGIDYAHRAAEAYWGWLLVHLYFSYWLGRRYSERWVPARRSASRGEVGARHPKPTPGPIAGQ</sequence>
<feature type="transmembrane region" description="Helical" evidence="1">
    <location>
        <begin position="7"/>
        <end position="26"/>
    </location>
</feature>
<keyword evidence="1" id="KW-0472">Membrane</keyword>
<protein>
    <submittedName>
        <fullName evidence="2">Uncharacterized protein</fullName>
    </submittedName>
</protein>
<reference evidence="2" key="1">
    <citation type="submission" date="2022-01" db="EMBL/GenBank/DDBJ databases">
        <title>Nocardioidaceae gen. sp. A5X3R13.</title>
        <authorList>
            <person name="Lopez Marin M.A."/>
            <person name="Uhlik O."/>
        </authorList>
    </citation>
    <scope>NUCLEOTIDE SEQUENCE</scope>
    <source>
        <strain evidence="2">A5X3R13</strain>
    </source>
</reference>
<feature type="transmembrane region" description="Helical" evidence="1">
    <location>
        <begin position="178"/>
        <end position="199"/>
    </location>
</feature>
<feature type="transmembrane region" description="Helical" evidence="1">
    <location>
        <begin position="124"/>
        <end position="142"/>
    </location>
</feature>
<feature type="transmembrane region" description="Helical" evidence="1">
    <location>
        <begin position="69"/>
        <end position="87"/>
    </location>
</feature>
<dbReference type="Proteomes" id="UP001164390">
    <property type="component" value="Chromosome"/>
</dbReference>
<feature type="transmembrane region" description="Helical" evidence="1">
    <location>
        <begin position="38"/>
        <end position="57"/>
    </location>
</feature>